<dbReference type="SUPFAM" id="SSF141868">
    <property type="entry name" value="EAL domain-like"/>
    <property type="match status" value="1"/>
</dbReference>
<dbReference type="CDD" id="cd01948">
    <property type="entry name" value="EAL"/>
    <property type="match status" value="1"/>
</dbReference>
<dbReference type="InterPro" id="IPR000160">
    <property type="entry name" value="GGDEF_dom"/>
</dbReference>
<dbReference type="NCBIfam" id="TIGR00254">
    <property type="entry name" value="GGDEF"/>
    <property type="match status" value="1"/>
</dbReference>
<dbReference type="SMART" id="SM00065">
    <property type="entry name" value="GAF"/>
    <property type="match status" value="1"/>
</dbReference>
<feature type="domain" description="GGDEF" evidence="2">
    <location>
        <begin position="190"/>
        <end position="323"/>
    </location>
</feature>
<dbReference type="InterPro" id="IPR003018">
    <property type="entry name" value="GAF"/>
</dbReference>
<dbReference type="SMART" id="SM00052">
    <property type="entry name" value="EAL"/>
    <property type="match status" value="1"/>
</dbReference>
<dbReference type="Gene3D" id="3.30.70.270">
    <property type="match status" value="1"/>
</dbReference>
<dbReference type="SUPFAM" id="SSF55073">
    <property type="entry name" value="Nucleotide cyclase"/>
    <property type="match status" value="1"/>
</dbReference>
<name>A0ABS7P5Y9_9NOCA</name>
<dbReference type="InterPro" id="IPR001633">
    <property type="entry name" value="EAL_dom"/>
</dbReference>
<dbReference type="Gene3D" id="3.30.450.40">
    <property type="match status" value="1"/>
</dbReference>
<gene>
    <name evidence="3" type="ORF">HQ603_10990</name>
</gene>
<dbReference type="InterPro" id="IPR029787">
    <property type="entry name" value="Nucleotide_cyclase"/>
</dbReference>
<feature type="domain" description="EAL" evidence="1">
    <location>
        <begin position="332"/>
        <end position="587"/>
    </location>
</feature>
<comment type="caution">
    <text evidence="3">The sequence shown here is derived from an EMBL/GenBank/DDBJ whole genome shotgun (WGS) entry which is preliminary data.</text>
</comment>
<dbReference type="PROSITE" id="PS50887">
    <property type="entry name" value="GGDEF"/>
    <property type="match status" value="1"/>
</dbReference>
<dbReference type="CDD" id="cd01949">
    <property type="entry name" value="GGDEF"/>
    <property type="match status" value="1"/>
</dbReference>
<protein>
    <submittedName>
        <fullName evidence="3">EAL domain-containing protein</fullName>
    </submittedName>
</protein>
<evidence type="ECO:0000313" key="4">
    <source>
        <dbReference type="Proteomes" id="UP000825228"/>
    </source>
</evidence>
<dbReference type="PROSITE" id="PS50883">
    <property type="entry name" value="EAL"/>
    <property type="match status" value="1"/>
</dbReference>
<organism evidence="3 4">
    <name type="scientific">Rhodococcoides corynebacterioides</name>
    <dbReference type="NCBI Taxonomy" id="53972"/>
    <lineage>
        <taxon>Bacteria</taxon>
        <taxon>Bacillati</taxon>
        <taxon>Actinomycetota</taxon>
        <taxon>Actinomycetes</taxon>
        <taxon>Mycobacteriales</taxon>
        <taxon>Nocardiaceae</taxon>
        <taxon>Rhodococcoides</taxon>
    </lineage>
</organism>
<dbReference type="Gene3D" id="3.20.20.450">
    <property type="entry name" value="EAL domain"/>
    <property type="match status" value="1"/>
</dbReference>
<dbReference type="Pfam" id="PF00990">
    <property type="entry name" value="GGDEF"/>
    <property type="match status" value="1"/>
</dbReference>
<dbReference type="EMBL" id="JABUBU010000008">
    <property type="protein sequence ID" value="MBY6367282.1"/>
    <property type="molecule type" value="Genomic_DNA"/>
</dbReference>
<dbReference type="InterPro" id="IPR029016">
    <property type="entry name" value="GAF-like_dom_sf"/>
</dbReference>
<evidence type="ECO:0000259" key="2">
    <source>
        <dbReference type="PROSITE" id="PS50887"/>
    </source>
</evidence>
<dbReference type="Pfam" id="PF00563">
    <property type="entry name" value="EAL"/>
    <property type="match status" value="1"/>
</dbReference>
<evidence type="ECO:0000313" key="3">
    <source>
        <dbReference type="EMBL" id="MBY6367282.1"/>
    </source>
</evidence>
<dbReference type="Pfam" id="PF01590">
    <property type="entry name" value="GAF"/>
    <property type="match status" value="1"/>
</dbReference>
<dbReference type="InterPro" id="IPR043128">
    <property type="entry name" value="Rev_trsase/Diguanyl_cyclase"/>
</dbReference>
<dbReference type="SUPFAM" id="SSF55781">
    <property type="entry name" value="GAF domain-like"/>
    <property type="match status" value="1"/>
</dbReference>
<dbReference type="PANTHER" id="PTHR44757">
    <property type="entry name" value="DIGUANYLATE CYCLASE DGCP"/>
    <property type="match status" value="1"/>
</dbReference>
<dbReference type="SMART" id="SM00267">
    <property type="entry name" value="GGDEF"/>
    <property type="match status" value="1"/>
</dbReference>
<dbReference type="PANTHER" id="PTHR44757:SF2">
    <property type="entry name" value="BIOFILM ARCHITECTURE MAINTENANCE PROTEIN MBAA"/>
    <property type="match status" value="1"/>
</dbReference>
<proteinExistence type="predicted"/>
<accession>A0ABS7P5Y9</accession>
<evidence type="ECO:0000259" key="1">
    <source>
        <dbReference type="PROSITE" id="PS50883"/>
    </source>
</evidence>
<sequence length="591" mass="64078">MGADALTATTAYRAGLRDLQAWFGVDTVFLRHHDSHHRSTTLIAEWPPREHVPDPDPLGVVEFADADPVFAATEHLREPLVFRPGSPAREYAERVESASGMSAVSMVAVPLRSGPATTGVLGLVAQGDRQWTDDELSALKATASLFSQVQARVLAEDRLRWAARHDALTGLLNRRGMTDELTARLAAGRPRFAVLYFDLDRLEALNDVLGHTAGDEFLRTVADRLRRFSDDDLLLCRWGGDEFVLVLPDADTEDEAYVEACRLLMSVTARVELAGDVVSRTASIGVAVARPGLDTVDSVIAGADQAALAAKTAGGNAVSLFTDEIRRRTALRNDIELHLRAAIENDALLLHFQPEIDLPTGRITAVEALVRWMHPTRGMIPPVEFVGIAESVNLATELGRWVLNDACRTFASWRRRLGALSITLRVNVSPAQLVSRDFVGVVAATLERHGLAPGDLCIEITEVAVVHDVTLAARALAAVRDLGVRVAIDDFGTGYSSLSHLKTLPVDAVKIDREFVAHLDTDADDHAIVGAVVTLATAYRLDLIAEGLETVAAREALLELGCTRAQGYLYARPEPADTVYDMLRVGVLTPS</sequence>
<keyword evidence="4" id="KW-1185">Reference proteome</keyword>
<dbReference type="InterPro" id="IPR035919">
    <property type="entry name" value="EAL_sf"/>
</dbReference>
<reference evidence="3 4" key="1">
    <citation type="submission" date="2020-06" db="EMBL/GenBank/DDBJ databases">
        <title>Taxonomy, biology and ecology of Rhodococcus bacteria occurring in California pistachio and other woody hosts as revealed by genome sequence analyses.</title>
        <authorList>
            <person name="Gai Y."/>
            <person name="Riely B."/>
        </authorList>
    </citation>
    <scope>NUCLEOTIDE SEQUENCE [LARGE SCALE GENOMIC DNA]</scope>
    <source>
        <strain evidence="3 4">BP-281</strain>
    </source>
</reference>
<dbReference type="InterPro" id="IPR052155">
    <property type="entry name" value="Biofilm_reg_signaling"/>
</dbReference>
<dbReference type="Proteomes" id="UP000825228">
    <property type="component" value="Unassembled WGS sequence"/>
</dbReference>